<name>A0A6I2UGW8_9FIRM</name>
<comment type="similarity">
    <text evidence="2">Belongs to the cation diffusion facilitator (CDF) transporter (TC 2.A.4) family.</text>
</comment>
<dbReference type="InterPro" id="IPR058533">
    <property type="entry name" value="Cation_efflux_TM"/>
</dbReference>
<sequence length="383" mass="41485">MTEFLIRKFVKDFDNVNNSRVRKGYGLLSGSVGICVNLLLCTMKLVTGFVSGSVGIIGDGINNLSDAGSSVVTMLGLKMSAKPADEEHPYGHGRIEYIAALIIAGIILLVGFELIKTSVEKLLAPEPVEVSAPALAVMVFSVVLKMWLGAFNRYLGKKTDSPAFNAVAMDSMSDCVATSVVIACLLVYWWTGYNLDGAAGIVVGMFIMYSGWGAASETLQPILGKPADPEILGRIMEIAIRDRRVLGVHDVMAHSYGPGNVFASLHIEVTSTMKLLEAHAVASHLEHAIEKELDIHAIVHVDPKLVGDPEFDALLENLAEVLKGIDGSLSMHDVHIFHGSRLVFDVEVPYSYPASDEELTERIVAAMEAREPDYSVSVKLDRM</sequence>
<dbReference type="Pfam" id="PF16916">
    <property type="entry name" value="ZT_dimer"/>
    <property type="match status" value="1"/>
</dbReference>
<evidence type="ECO:0000256" key="6">
    <source>
        <dbReference type="ARBA" id="ARBA00023136"/>
    </source>
</evidence>
<dbReference type="Gene3D" id="1.20.1510.10">
    <property type="entry name" value="Cation efflux protein transmembrane domain"/>
    <property type="match status" value="1"/>
</dbReference>
<evidence type="ECO:0000256" key="3">
    <source>
        <dbReference type="ARBA" id="ARBA00022448"/>
    </source>
</evidence>
<feature type="domain" description="Cation efflux protein transmembrane" evidence="8">
    <location>
        <begin position="32"/>
        <end position="220"/>
    </location>
</feature>
<evidence type="ECO:0000256" key="2">
    <source>
        <dbReference type="ARBA" id="ARBA00008114"/>
    </source>
</evidence>
<proteinExistence type="inferred from homology"/>
<keyword evidence="5 7" id="KW-1133">Transmembrane helix</keyword>
<gene>
    <name evidence="10" type="ORF">FYJ84_08125</name>
</gene>
<evidence type="ECO:0000313" key="10">
    <source>
        <dbReference type="EMBL" id="MSU08949.1"/>
    </source>
</evidence>
<dbReference type="SUPFAM" id="SSF160240">
    <property type="entry name" value="Cation efflux protein cytoplasmic domain-like"/>
    <property type="match status" value="1"/>
</dbReference>
<evidence type="ECO:0000259" key="8">
    <source>
        <dbReference type="Pfam" id="PF01545"/>
    </source>
</evidence>
<keyword evidence="11" id="KW-1185">Reference proteome</keyword>
<dbReference type="Proteomes" id="UP000433181">
    <property type="component" value="Unassembled WGS sequence"/>
</dbReference>
<evidence type="ECO:0000259" key="9">
    <source>
        <dbReference type="Pfam" id="PF16916"/>
    </source>
</evidence>
<organism evidence="10 11">
    <name type="scientific">Anaerovibrio slackiae</name>
    <dbReference type="NCBI Taxonomy" id="2652309"/>
    <lineage>
        <taxon>Bacteria</taxon>
        <taxon>Bacillati</taxon>
        <taxon>Bacillota</taxon>
        <taxon>Negativicutes</taxon>
        <taxon>Selenomonadales</taxon>
        <taxon>Selenomonadaceae</taxon>
        <taxon>Anaerovibrio</taxon>
    </lineage>
</organism>
<accession>A0A6I2UGW8</accession>
<dbReference type="PANTHER" id="PTHR43840">
    <property type="entry name" value="MITOCHONDRIAL METAL TRANSPORTER 1-RELATED"/>
    <property type="match status" value="1"/>
</dbReference>
<dbReference type="Gene3D" id="3.30.70.1350">
    <property type="entry name" value="Cation efflux protein, cytoplasmic domain"/>
    <property type="match status" value="1"/>
</dbReference>
<feature type="transmembrane region" description="Helical" evidence="7">
    <location>
        <begin position="167"/>
        <end position="191"/>
    </location>
</feature>
<comment type="subcellular location">
    <subcellularLocation>
        <location evidence="1">Membrane</location>
        <topology evidence="1">Multi-pass membrane protein</topology>
    </subcellularLocation>
</comment>
<reference evidence="10 11" key="1">
    <citation type="submission" date="2019-08" db="EMBL/GenBank/DDBJ databases">
        <title>In-depth cultivation of the pig gut microbiome towards novel bacterial diversity and tailored functional studies.</title>
        <authorList>
            <person name="Wylensek D."/>
            <person name="Hitch T.C.A."/>
            <person name="Clavel T."/>
        </authorList>
    </citation>
    <scope>NUCLEOTIDE SEQUENCE [LARGE SCALE GENOMIC DNA]</scope>
    <source>
        <strain evidence="10 11">WCA-693-APC-5D-A</strain>
    </source>
</reference>
<dbReference type="GeneID" id="96778881"/>
<dbReference type="InterPro" id="IPR027469">
    <property type="entry name" value="Cation_efflux_TMD_sf"/>
</dbReference>
<comment type="caution">
    <text evidence="10">The sequence shown here is derived from an EMBL/GenBank/DDBJ whole genome shotgun (WGS) entry which is preliminary data.</text>
</comment>
<dbReference type="InterPro" id="IPR002524">
    <property type="entry name" value="Cation_efflux"/>
</dbReference>
<dbReference type="RefSeq" id="WP_154407111.1">
    <property type="nucleotide sequence ID" value="NZ_VUNR01000014.1"/>
</dbReference>
<evidence type="ECO:0000256" key="7">
    <source>
        <dbReference type="SAM" id="Phobius"/>
    </source>
</evidence>
<dbReference type="PANTHER" id="PTHR43840:SF15">
    <property type="entry name" value="MITOCHONDRIAL METAL TRANSPORTER 1-RELATED"/>
    <property type="match status" value="1"/>
</dbReference>
<evidence type="ECO:0000256" key="1">
    <source>
        <dbReference type="ARBA" id="ARBA00004141"/>
    </source>
</evidence>
<dbReference type="InterPro" id="IPR036837">
    <property type="entry name" value="Cation_efflux_CTD_sf"/>
</dbReference>
<keyword evidence="3" id="KW-0813">Transport</keyword>
<dbReference type="FunFam" id="1.20.1510.10:FF:000006">
    <property type="entry name" value="Divalent cation efflux transporter"/>
    <property type="match status" value="1"/>
</dbReference>
<evidence type="ECO:0000313" key="11">
    <source>
        <dbReference type="Proteomes" id="UP000433181"/>
    </source>
</evidence>
<dbReference type="GO" id="GO:0016020">
    <property type="term" value="C:membrane"/>
    <property type="evidence" value="ECO:0007669"/>
    <property type="project" value="UniProtKB-SubCell"/>
</dbReference>
<dbReference type="NCBIfam" id="TIGR01297">
    <property type="entry name" value="CDF"/>
    <property type="match status" value="1"/>
</dbReference>
<evidence type="ECO:0000256" key="4">
    <source>
        <dbReference type="ARBA" id="ARBA00022692"/>
    </source>
</evidence>
<dbReference type="EMBL" id="VUNR01000014">
    <property type="protein sequence ID" value="MSU08949.1"/>
    <property type="molecule type" value="Genomic_DNA"/>
</dbReference>
<dbReference type="AlphaFoldDB" id="A0A6I2UGW8"/>
<dbReference type="GO" id="GO:0008324">
    <property type="term" value="F:monoatomic cation transmembrane transporter activity"/>
    <property type="evidence" value="ECO:0007669"/>
    <property type="project" value="InterPro"/>
</dbReference>
<keyword evidence="6 7" id="KW-0472">Membrane</keyword>
<protein>
    <submittedName>
        <fullName evidence="10">Cation transporter</fullName>
    </submittedName>
</protein>
<feature type="transmembrane region" description="Helical" evidence="7">
    <location>
        <begin position="97"/>
        <end position="115"/>
    </location>
</feature>
<dbReference type="SUPFAM" id="SSF161111">
    <property type="entry name" value="Cation efflux protein transmembrane domain-like"/>
    <property type="match status" value="1"/>
</dbReference>
<feature type="transmembrane region" description="Helical" evidence="7">
    <location>
        <begin position="135"/>
        <end position="155"/>
    </location>
</feature>
<feature type="domain" description="Cation efflux protein cytoplasmic" evidence="9">
    <location>
        <begin position="228"/>
        <end position="303"/>
    </location>
</feature>
<dbReference type="InterPro" id="IPR050291">
    <property type="entry name" value="CDF_Transporter"/>
</dbReference>
<feature type="transmembrane region" description="Helical" evidence="7">
    <location>
        <begin position="197"/>
        <end position="215"/>
    </location>
</feature>
<keyword evidence="4 7" id="KW-0812">Transmembrane</keyword>
<dbReference type="Pfam" id="PF01545">
    <property type="entry name" value="Cation_efflux"/>
    <property type="match status" value="1"/>
</dbReference>
<dbReference type="InterPro" id="IPR027470">
    <property type="entry name" value="Cation_efflux_CTD"/>
</dbReference>
<evidence type="ECO:0000256" key="5">
    <source>
        <dbReference type="ARBA" id="ARBA00022989"/>
    </source>
</evidence>